<proteinExistence type="predicted"/>
<feature type="transmembrane region" description="Helical" evidence="2">
    <location>
        <begin position="237"/>
        <end position="256"/>
    </location>
</feature>
<name>A0A6L7HV80_9GAMM</name>
<keyword evidence="1" id="KW-0175">Coiled coil</keyword>
<comment type="caution">
    <text evidence="3">The sequence shown here is derived from an EMBL/GenBank/DDBJ whole genome shotgun (WGS) entry which is preliminary data.</text>
</comment>
<dbReference type="RefSeq" id="WP_160793910.1">
    <property type="nucleotide sequence ID" value="NZ_WRPA01000003.1"/>
</dbReference>
<dbReference type="EMBL" id="WRPA01000003">
    <property type="protein sequence ID" value="MXR67920.1"/>
    <property type="molecule type" value="Genomic_DNA"/>
</dbReference>
<keyword evidence="4" id="KW-1185">Reference proteome</keyword>
<dbReference type="AlphaFoldDB" id="A0A6L7HV80"/>
<evidence type="ECO:0000256" key="2">
    <source>
        <dbReference type="SAM" id="Phobius"/>
    </source>
</evidence>
<reference evidence="3 4" key="1">
    <citation type="submission" date="2019-12" db="EMBL/GenBank/DDBJ databases">
        <title>Shewanella insulae sp. nov., isolated from a tidal flat.</title>
        <authorList>
            <person name="Yoon J.-H."/>
        </authorList>
    </citation>
    <scope>NUCLEOTIDE SEQUENCE [LARGE SCALE GENOMIC DNA]</scope>
    <source>
        <strain evidence="3 4">JBTF-M18</strain>
    </source>
</reference>
<feature type="transmembrane region" description="Helical" evidence="2">
    <location>
        <begin position="205"/>
        <end position="225"/>
    </location>
</feature>
<organism evidence="3 4">
    <name type="scientific">Shewanella insulae</name>
    <dbReference type="NCBI Taxonomy" id="2681496"/>
    <lineage>
        <taxon>Bacteria</taxon>
        <taxon>Pseudomonadati</taxon>
        <taxon>Pseudomonadota</taxon>
        <taxon>Gammaproteobacteria</taxon>
        <taxon>Alteromonadales</taxon>
        <taxon>Shewanellaceae</taxon>
        <taxon>Shewanella</taxon>
    </lineage>
</organism>
<keyword evidence="2" id="KW-0812">Transmembrane</keyword>
<gene>
    <name evidence="3" type="ORF">GNT65_04440</name>
</gene>
<sequence length="344" mass="38411">MIVGKEELYEEAKESLNRIQSFDVEKLPRTSDLGSRLNFSDVVEPAKQLIDLYKRLSLTALQDFPDNILTVVRDNANNHFKLFSQVLDFTPEQQDPGSARTALINQVVAAYQPAFQALHAYIAYSLHRSADFQRLDSEARATLQAIEDKAAKIAESLSQHENDAQDVLNEIRRVAAEEGVTKQAAHFNAEYELHNTEASKWQKNAIYLAIGLGLFSVISLFLHKVPFLKPENTYDAVQLSISKFLIFSVIAYMMFLSAKNFLNHKHNAIVNKHRQNALMTHSALVEASGDQGVRDAVLLQASSCIFSPQSTGYASGNESDVSNQKSMVEILSRPVAQAIKEVNK</sequence>
<protein>
    <submittedName>
        <fullName evidence="3">Uncharacterized protein</fullName>
    </submittedName>
</protein>
<keyword evidence="2" id="KW-0472">Membrane</keyword>
<accession>A0A6L7HV80</accession>
<dbReference type="Proteomes" id="UP000474778">
    <property type="component" value="Unassembled WGS sequence"/>
</dbReference>
<evidence type="ECO:0000313" key="4">
    <source>
        <dbReference type="Proteomes" id="UP000474778"/>
    </source>
</evidence>
<feature type="coiled-coil region" evidence="1">
    <location>
        <begin position="143"/>
        <end position="177"/>
    </location>
</feature>
<keyword evidence="2" id="KW-1133">Transmembrane helix</keyword>
<evidence type="ECO:0000256" key="1">
    <source>
        <dbReference type="SAM" id="Coils"/>
    </source>
</evidence>
<evidence type="ECO:0000313" key="3">
    <source>
        <dbReference type="EMBL" id="MXR67920.1"/>
    </source>
</evidence>